<dbReference type="Gene3D" id="1.10.4060.10">
    <property type="entry name" value="BPP1347 like domain"/>
    <property type="match status" value="1"/>
</dbReference>
<dbReference type="Proteomes" id="UP000738517">
    <property type="component" value="Unassembled WGS sequence"/>
</dbReference>
<dbReference type="EMBL" id="RSEJ01000035">
    <property type="protein sequence ID" value="NBI55695.1"/>
    <property type="molecule type" value="Genomic_DNA"/>
</dbReference>
<organism evidence="1 2">
    <name type="scientific">Photobacterium alginatilyticum</name>
    <dbReference type="NCBI Taxonomy" id="1775171"/>
    <lineage>
        <taxon>Bacteria</taxon>
        <taxon>Pseudomonadati</taxon>
        <taxon>Pseudomonadota</taxon>
        <taxon>Gammaproteobacteria</taxon>
        <taxon>Vibrionales</taxon>
        <taxon>Vibrionaceae</taxon>
        <taxon>Photobacterium</taxon>
    </lineage>
</organism>
<protein>
    <recommendedName>
        <fullName evidence="3">Lon protease</fullName>
    </recommendedName>
</protein>
<evidence type="ECO:0008006" key="3">
    <source>
        <dbReference type="Google" id="ProtNLM"/>
    </source>
</evidence>
<keyword evidence="2" id="KW-1185">Reference proteome</keyword>
<gene>
    <name evidence="1" type="ORF">EIZ48_24585</name>
</gene>
<evidence type="ECO:0000313" key="1">
    <source>
        <dbReference type="EMBL" id="NBI55695.1"/>
    </source>
</evidence>
<reference evidence="1 2" key="1">
    <citation type="journal article" date="2017" name="Int. J. Syst. Evol. Microbiol.">
        <title>Photobacterium alginatilyticum sp. nov., a marine bacterium isolated from bottom seawater.</title>
        <authorList>
            <person name="Wang X."/>
            <person name="Wang Y."/>
            <person name="Yang X."/>
            <person name="Sun H."/>
            <person name="Li B."/>
            <person name="Zhang X.H."/>
        </authorList>
    </citation>
    <scope>NUCLEOTIDE SEQUENCE [LARGE SCALE GENOMIC DNA]</scope>
    <source>
        <strain evidence="1 2">P03D4</strain>
    </source>
</reference>
<dbReference type="SUPFAM" id="SSF88697">
    <property type="entry name" value="PUA domain-like"/>
    <property type="match status" value="1"/>
</dbReference>
<proteinExistence type="predicted"/>
<dbReference type="InterPro" id="IPR015947">
    <property type="entry name" value="PUA-like_sf"/>
</dbReference>
<name>A0ABW9YPV4_9GAMM</name>
<comment type="caution">
    <text evidence="1">The sequence shown here is derived from an EMBL/GenBank/DDBJ whole genome shotgun (WGS) entry which is preliminary data.</text>
</comment>
<accession>A0ABW9YPV4</accession>
<dbReference type="RefSeq" id="WP_160657585.1">
    <property type="nucleotide sequence ID" value="NZ_RSEJ01000035.1"/>
</dbReference>
<evidence type="ECO:0000313" key="2">
    <source>
        <dbReference type="Proteomes" id="UP000738517"/>
    </source>
</evidence>
<sequence>MPKRPYHSYTLPVLTTTEHLLPLTKQQISGNGALFSQTILEATRAGGIWIVMQDSNGEVADKAGDIVTFASIDCVDWLSGDQVQVSLDLPQWGAVDTEQNKTPGRYLSASLFPLWHCSHKLSTTDRLVVQLRQWQKEYAHQGPANDPGLTDYEDPCWLCWRWLEVLPLPVHTKQRLLKQPGPNSSLRYLKKMIRQSDLYAELLR</sequence>